<dbReference type="InterPro" id="IPR016140">
    <property type="entry name" value="Bifunc_inhib/LTP/seed_store"/>
</dbReference>
<evidence type="ECO:0000256" key="2">
    <source>
        <dbReference type="SAM" id="SignalP"/>
    </source>
</evidence>
<evidence type="ECO:0000259" key="3">
    <source>
        <dbReference type="SMART" id="SM00499"/>
    </source>
</evidence>
<reference evidence="5" key="1">
    <citation type="submission" date="2025-08" db="UniProtKB">
        <authorList>
            <consortium name="RefSeq"/>
        </authorList>
    </citation>
    <scope>IDENTIFICATION</scope>
    <source>
        <tissue evidence="5">Leaves</tissue>
    </source>
</reference>
<name>A0ABM4UN09_COFAR</name>
<protein>
    <recommendedName>
        <fullName evidence="3">Bifunctional inhibitor/plant lipid transfer protein/seed storage helical domain-containing protein</fullName>
    </recommendedName>
</protein>
<feature type="signal peptide" evidence="2">
    <location>
        <begin position="1"/>
        <end position="47"/>
    </location>
</feature>
<gene>
    <name evidence="5" type="primary">LOC113692188</name>
</gene>
<organism evidence="4 5">
    <name type="scientific">Coffea arabica</name>
    <name type="common">Arabian coffee</name>
    <dbReference type="NCBI Taxonomy" id="13443"/>
    <lineage>
        <taxon>Eukaryota</taxon>
        <taxon>Viridiplantae</taxon>
        <taxon>Streptophyta</taxon>
        <taxon>Embryophyta</taxon>
        <taxon>Tracheophyta</taxon>
        <taxon>Spermatophyta</taxon>
        <taxon>Magnoliopsida</taxon>
        <taxon>eudicotyledons</taxon>
        <taxon>Gunneridae</taxon>
        <taxon>Pentapetalae</taxon>
        <taxon>asterids</taxon>
        <taxon>lamiids</taxon>
        <taxon>Gentianales</taxon>
        <taxon>Rubiaceae</taxon>
        <taxon>Ixoroideae</taxon>
        <taxon>Gardenieae complex</taxon>
        <taxon>Bertiereae - Coffeeae clade</taxon>
        <taxon>Coffeeae</taxon>
        <taxon>Coffea</taxon>
    </lineage>
</organism>
<dbReference type="RefSeq" id="XP_071908653.1">
    <property type="nucleotide sequence ID" value="XM_072052552.1"/>
</dbReference>
<feature type="domain" description="Bifunctional inhibitor/plant lipid transfer protein/seed storage helical" evidence="3">
    <location>
        <begin position="188"/>
        <end position="269"/>
    </location>
</feature>
<evidence type="ECO:0000313" key="4">
    <source>
        <dbReference type="Proteomes" id="UP001652660"/>
    </source>
</evidence>
<dbReference type="InterPro" id="IPR036312">
    <property type="entry name" value="Bifun_inhib/LTP/seed_sf"/>
</dbReference>
<keyword evidence="2" id="KW-0732">Signal</keyword>
<dbReference type="CDD" id="cd01958">
    <property type="entry name" value="HPS_like"/>
    <property type="match status" value="1"/>
</dbReference>
<evidence type="ECO:0000313" key="5">
    <source>
        <dbReference type="RefSeq" id="XP_071908653.1"/>
    </source>
</evidence>
<dbReference type="PANTHER" id="PTHR31731">
    <property type="match status" value="1"/>
</dbReference>
<dbReference type="Pfam" id="PF14547">
    <property type="entry name" value="Hydrophob_seed"/>
    <property type="match status" value="1"/>
</dbReference>
<accession>A0ABM4UN09</accession>
<dbReference type="InterPro" id="IPR051636">
    <property type="entry name" value="Plant_LTP/defense-related"/>
</dbReference>
<dbReference type="SMART" id="SM00499">
    <property type="entry name" value="AAI"/>
    <property type="match status" value="1"/>
</dbReference>
<dbReference type="Proteomes" id="UP001652660">
    <property type="component" value="Chromosome 6c"/>
</dbReference>
<sequence length="271" mass="28344">MISFIFCSVKCSPIIFLIPLSSFPHKIMDSSKITALLLLSMLLIASANPVDPDCGSCSPKPKTPKGPITLPPVVKPPVTLPPVTLPPVVKPPITLPPIVKPPVTLPPVTLPPVLNPPVTLPPVTLPPVAKPPVTLPPVTLPPVVNPPITLPPITLPPVTMPPVTTKPPKAKPCPPPPVKPKKPKQAKCPVDTLKMGACADLLGGVMHIGFGDPVVNECCPILSGLVDVEAAVCLCTTLKLKALNLEMFVPIALELLVYCGKTPPPGYTCSL</sequence>
<feature type="region of interest" description="Disordered" evidence="1">
    <location>
        <begin position="163"/>
        <end position="186"/>
    </location>
</feature>
<evidence type="ECO:0000256" key="1">
    <source>
        <dbReference type="SAM" id="MobiDB-lite"/>
    </source>
</evidence>
<proteinExistence type="predicted"/>
<dbReference type="PRINTS" id="PR01217">
    <property type="entry name" value="PRICHEXTENSN"/>
</dbReference>
<dbReference type="Gene3D" id="1.10.110.10">
    <property type="entry name" value="Plant lipid-transfer and hydrophobic proteins"/>
    <property type="match status" value="1"/>
</dbReference>
<feature type="chain" id="PRO_5047399340" description="Bifunctional inhibitor/plant lipid transfer protein/seed storage helical domain-containing protein" evidence="2">
    <location>
        <begin position="48"/>
        <end position="271"/>
    </location>
</feature>
<keyword evidence="4" id="KW-1185">Reference proteome</keyword>
<dbReference type="SUPFAM" id="SSF47699">
    <property type="entry name" value="Bifunctional inhibitor/lipid-transfer protein/seed storage 2S albumin"/>
    <property type="match status" value="1"/>
</dbReference>
<dbReference type="InterPro" id="IPR027923">
    <property type="entry name" value="Hydrophob_seed_dom"/>
</dbReference>
<dbReference type="GeneID" id="113692188"/>